<proteinExistence type="predicted"/>
<dbReference type="RefSeq" id="WP_311612249.1">
    <property type="nucleotide sequence ID" value="NZ_JAVRFI010000011.1"/>
</dbReference>
<dbReference type="InterPro" id="IPR006439">
    <property type="entry name" value="HAD-SF_hydro_IA"/>
</dbReference>
<dbReference type="InterPro" id="IPR041492">
    <property type="entry name" value="HAD_2"/>
</dbReference>
<protein>
    <submittedName>
        <fullName evidence="1">HAD family phosphatase</fullName>
    </submittedName>
</protein>
<dbReference type="EMBL" id="JAVRFI010000011">
    <property type="protein sequence ID" value="MDT0451051.1"/>
    <property type="molecule type" value="Genomic_DNA"/>
</dbReference>
<comment type="caution">
    <text evidence="1">The sequence shown here is derived from an EMBL/GenBank/DDBJ whole genome shotgun (WGS) entry which is preliminary data.</text>
</comment>
<dbReference type="Gene3D" id="1.10.150.240">
    <property type="entry name" value="Putative phosphatase, domain 2"/>
    <property type="match status" value="1"/>
</dbReference>
<dbReference type="PANTHER" id="PTHR18901">
    <property type="entry name" value="2-DEOXYGLUCOSE-6-PHOSPHATE PHOSPHATASE 2"/>
    <property type="match status" value="1"/>
</dbReference>
<organism evidence="1 2">
    <name type="scientific">Streptomyces hesseae</name>
    <dbReference type="NCBI Taxonomy" id="3075519"/>
    <lineage>
        <taxon>Bacteria</taxon>
        <taxon>Bacillati</taxon>
        <taxon>Actinomycetota</taxon>
        <taxon>Actinomycetes</taxon>
        <taxon>Kitasatosporales</taxon>
        <taxon>Streptomycetaceae</taxon>
        <taxon>Streptomyces</taxon>
    </lineage>
</organism>
<dbReference type="Pfam" id="PF13419">
    <property type="entry name" value="HAD_2"/>
    <property type="match status" value="1"/>
</dbReference>
<dbReference type="SUPFAM" id="SSF56784">
    <property type="entry name" value="HAD-like"/>
    <property type="match status" value="1"/>
</dbReference>
<dbReference type="Proteomes" id="UP001180531">
    <property type="component" value="Unassembled WGS sequence"/>
</dbReference>
<accession>A0ABU2SQY0</accession>
<reference evidence="1" key="1">
    <citation type="submission" date="2024-05" db="EMBL/GenBank/DDBJ databases">
        <title>30 novel species of actinomycetes from the DSMZ collection.</title>
        <authorList>
            <person name="Nouioui I."/>
        </authorList>
    </citation>
    <scope>NUCLEOTIDE SEQUENCE</scope>
    <source>
        <strain evidence="1">DSM 40473</strain>
    </source>
</reference>
<dbReference type="SFLD" id="SFLDG01135">
    <property type="entry name" value="C1.5.6:_HAD__Beta-PGM__Phospha"/>
    <property type="match status" value="1"/>
</dbReference>
<dbReference type="PRINTS" id="PR00413">
    <property type="entry name" value="HADHALOGNASE"/>
</dbReference>
<evidence type="ECO:0000313" key="2">
    <source>
        <dbReference type="Proteomes" id="UP001180531"/>
    </source>
</evidence>
<dbReference type="PANTHER" id="PTHR18901:SF38">
    <property type="entry name" value="PSEUDOURIDINE-5'-PHOSPHATASE"/>
    <property type="match status" value="1"/>
</dbReference>
<keyword evidence="2" id="KW-1185">Reference proteome</keyword>
<dbReference type="InterPro" id="IPR023214">
    <property type="entry name" value="HAD_sf"/>
</dbReference>
<gene>
    <name evidence="1" type="ORF">RM609_18480</name>
</gene>
<sequence length="238" mass="25360">MLGRVITSDVPSPLAVIFDLDGTLVDSEPNYFEAGRGVLARHGVRDFGWDEHLRFVGIGTRETLETLRREYRLGVPVDELLAETNHAYLELAGTRTEAFPRMRAYVERLYAAGVPLAVASGSSLRTIEAVLKCVGLTDRFAAVVSAEEVARGKPGPDVFLEAARRLGVEPGECVVVEDAPPGAEAAHRAGMRCVGVPYAPSVAADPAFGTAGLLFPGGQAEFDAARAYAWVFDGSGGR</sequence>
<dbReference type="NCBIfam" id="TIGR01509">
    <property type="entry name" value="HAD-SF-IA-v3"/>
    <property type="match status" value="1"/>
</dbReference>
<dbReference type="InterPro" id="IPR036412">
    <property type="entry name" value="HAD-like_sf"/>
</dbReference>
<dbReference type="SFLD" id="SFLDG01129">
    <property type="entry name" value="C1.5:_HAD__Beta-PGM__Phosphata"/>
    <property type="match status" value="1"/>
</dbReference>
<evidence type="ECO:0000313" key="1">
    <source>
        <dbReference type="EMBL" id="MDT0451051.1"/>
    </source>
</evidence>
<dbReference type="InterPro" id="IPR023198">
    <property type="entry name" value="PGP-like_dom2"/>
</dbReference>
<name>A0ABU2SQY0_9ACTN</name>
<dbReference type="SFLD" id="SFLDS00003">
    <property type="entry name" value="Haloacid_Dehalogenase"/>
    <property type="match status" value="1"/>
</dbReference>
<dbReference type="Gene3D" id="3.40.50.1000">
    <property type="entry name" value="HAD superfamily/HAD-like"/>
    <property type="match status" value="1"/>
</dbReference>